<feature type="compositionally biased region" description="Polar residues" evidence="8">
    <location>
        <begin position="394"/>
        <end position="405"/>
    </location>
</feature>
<keyword evidence="4" id="KW-0804">Transcription</keyword>
<feature type="compositionally biased region" description="Low complexity" evidence="8">
    <location>
        <begin position="454"/>
        <end position="463"/>
    </location>
</feature>
<dbReference type="SUPFAM" id="SSF118290">
    <property type="entry name" value="WRKY DNA-binding domain"/>
    <property type="match status" value="1"/>
</dbReference>
<dbReference type="PANTHER" id="PTHR32096">
    <property type="entry name" value="WRKY TRANSCRIPTION FACTOR 30-RELATED-RELATED"/>
    <property type="match status" value="1"/>
</dbReference>
<dbReference type="AlphaFoldDB" id="A0A0E0GBP0"/>
<dbReference type="PANTHER" id="PTHR32096:SF18">
    <property type="entry name" value="DISEASE RESISTANCE PROTEIN RRS1B-RELATED"/>
    <property type="match status" value="1"/>
</dbReference>
<feature type="compositionally biased region" description="Low complexity" evidence="8">
    <location>
        <begin position="412"/>
        <end position="433"/>
    </location>
</feature>
<evidence type="ECO:0000313" key="10">
    <source>
        <dbReference type="EnsemblPlants" id="ONIVA02G31730.1"/>
    </source>
</evidence>
<dbReference type="FunFam" id="2.20.25.80:FF:000005">
    <property type="entry name" value="probable WRKY transcription factor 14"/>
    <property type="match status" value="1"/>
</dbReference>
<feature type="region of interest" description="Disordered" evidence="8">
    <location>
        <begin position="359"/>
        <end position="463"/>
    </location>
</feature>
<dbReference type="SMART" id="SM00774">
    <property type="entry name" value="WRKY"/>
    <property type="match status" value="1"/>
</dbReference>
<evidence type="ECO:0000313" key="11">
    <source>
        <dbReference type="Proteomes" id="UP000006591"/>
    </source>
</evidence>
<feature type="compositionally biased region" description="Basic residues" evidence="8">
    <location>
        <begin position="434"/>
        <end position="443"/>
    </location>
</feature>
<evidence type="ECO:0000256" key="5">
    <source>
        <dbReference type="ARBA" id="ARBA00023242"/>
    </source>
</evidence>
<keyword evidence="5" id="KW-0539">Nucleus</keyword>
<feature type="domain" description="WRKY" evidence="9">
    <location>
        <begin position="329"/>
        <end position="395"/>
    </location>
</feature>
<comment type="similarity">
    <text evidence="7">Belongs to the WRKY group II-e family.</text>
</comment>
<dbReference type="InterPro" id="IPR003657">
    <property type="entry name" value="WRKY_dom"/>
</dbReference>
<evidence type="ECO:0000256" key="8">
    <source>
        <dbReference type="SAM" id="MobiDB-lite"/>
    </source>
</evidence>
<keyword evidence="2" id="KW-0805">Transcription regulation</keyword>
<evidence type="ECO:0000259" key="9">
    <source>
        <dbReference type="PROSITE" id="PS50811"/>
    </source>
</evidence>
<dbReference type="EnsemblPlants" id="ONIVA02G31730.1">
    <property type="protein sequence ID" value="ONIVA02G31730.1"/>
    <property type="gene ID" value="ONIVA02G31730"/>
</dbReference>
<comment type="function">
    <text evidence="6">Transcription factor. Interacts specifically with the W box (5'-(T)TGAC[CT]-3'), a frequently occurring elicitor-responsive cis-acting element.</text>
</comment>
<dbReference type="OMA" id="EHSDLMQ"/>
<evidence type="ECO:0000256" key="6">
    <source>
        <dbReference type="ARBA" id="ARBA00059805"/>
    </source>
</evidence>
<evidence type="ECO:0000256" key="2">
    <source>
        <dbReference type="ARBA" id="ARBA00023015"/>
    </source>
</evidence>
<dbReference type="Pfam" id="PF03106">
    <property type="entry name" value="WRKY"/>
    <property type="match status" value="1"/>
</dbReference>
<dbReference type="PROSITE" id="PS50811">
    <property type="entry name" value="WRKY"/>
    <property type="match status" value="1"/>
</dbReference>
<dbReference type="HOGENOM" id="CLU_029232_3_1_1"/>
<dbReference type="GO" id="GO:0003700">
    <property type="term" value="F:DNA-binding transcription factor activity"/>
    <property type="evidence" value="ECO:0007669"/>
    <property type="project" value="InterPro"/>
</dbReference>
<evidence type="ECO:0000256" key="1">
    <source>
        <dbReference type="ARBA" id="ARBA00004123"/>
    </source>
</evidence>
<organism evidence="10">
    <name type="scientific">Oryza nivara</name>
    <name type="common">Indian wild rice</name>
    <name type="synonym">Oryza sativa f. spontanea</name>
    <dbReference type="NCBI Taxonomy" id="4536"/>
    <lineage>
        <taxon>Eukaryota</taxon>
        <taxon>Viridiplantae</taxon>
        <taxon>Streptophyta</taxon>
        <taxon>Embryophyta</taxon>
        <taxon>Tracheophyta</taxon>
        <taxon>Spermatophyta</taxon>
        <taxon>Magnoliopsida</taxon>
        <taxon>Liliopsida</taxon>
        <taxon>Poales</taxon>
        <taxon>Poaceae</taxon>
        <taxon>BOP clade</taxon>
        <taxon>Oryzoideae</taxon>
        <taxon>Oryzeae</taxon>
        <taxon>Oryzinae</taxon>
        <taxon>Oryza</taxon>
    </lineage>
</organism>
<dbReference type="InterPro" id="IPR044810">
    <property type="entry name" value="WRKY_plant"/>
</dbReference>
<evidence type="ECO:0000256" key="7">
    <source>
        <dbReference type="ARBA" id="ARBA00060761"/>
    </source>
</evidence>
<dbReference type="Gene3D" id="2.20.25.80">
    <property type="entry name" value="WRKY domain"/>
    <property type="match status" value="1"/>
</dbReference>
<comment type="subcellular location">
    <subcellularLocation>
        <location evidence="1">Nucleus</location>
    </subcellularLocation>
</comment>
<dbReference type="GO" id="GO:0005634">
    <property type="term" value="C:nucleus"/>
    <property type="evidence" value="ECO:0007669"/>
    <property type="project" value="UniProtKB-SubCell"/>
</dbReference>
<dbReference type="Proteomes" id="UP000006591">
    <property type="component" value="Chromosome 2"/>
</dbReference>
<reference evidence="10" key="2">
    <citation type="submission" date="2018-04" db="EMBL/GenBank/DDBJ databases">
        <title>OnivRS2 (Oryza nivara Reference Sequence Version 2).</title>
        <authorList>
            <person name="Zhang J."/>
            <person name="Kudrna D."/>
            <person name="Lee S."/>
            <person name="Talag J."/>
            <person name="Rajasekar S."/>
            <person name="Welchert J."/>
            <person name="Hsing Y.-I."/>
            <person name="Wing R.A."/>
        </authorList>
    </citation>
    <scope>NUCLEOTIDE SEQUENCE [LARGE SCALE GENOMIC DNA]</scope>
    <source>
        <strain evidence="10">SL10</strain>
    </source>
</reference>
<protein>
    <recommendedName>
        <fullName evidence="9">WRKY domain-containing protein</fullName>
    </recommendedName>
</protein>
<dbReference type="InterPro" id="IPR036576">
    <property type="entry name" value="WRKY_dom_sf"/>
</dbReference>
<dbReference type="GO" id="GO:0000976">
    <property type="term" value="F:transcription cis-regulatory region binding"/>
    <property type="evidence" value="ECO:0007669"/>
    <property type="project" value="TreeGrafter"/>
</dbReference>
<reference evidence="10" key="1">
    <citation type="submission" date="2015-04" db="UniProtKB">
        <authorList>
            <consortium name="EnsemblPlants"/>
        </authorList>
    </citation>
    <scope>IDENTIFICATION</scope>
    <source>
        <strain evidence="10">SL10</strain>
    </source>
</reference>
<name>A0A0E0GBP0_ORYNI</name>
<accession>A0A0E0GBP0</accession>
<evidence type="ECO:0000256" key="3">
    <source>
        <dbReference type="ARBA" id="ARBA00023125"/>
    </source>
</evidence>
<sequence length="605" mass="62393">MIHPLISSLPPLHLSFLLFFLSFRTYKTALSLLSLSLSRLATILSASIGSAATGWVYPTLYHHQYHCTTTLASVRERERERERGGGGGGGGGQIIMCDYFLQRMEGEQAAGDLADIVLRAGGAAAAAVAGGGIPSTEWQLPPAEEEEEEPGLFPLPPSSSDGSGMSGADAFGDPFAGLPDPFGGDYPSSSGGAAAAADFFDAVVAKAGFVDVGVLGGGGGGGCDGGGVDGGGGGSSLLGMSKPILPRAAMQLPSVSPRAIRPYPVMAGDTVKLGAPMAGGPCAFDGAAAAGLHMSSSPRGAVGGIKRRKNQARKVVCIPAPAAAGGRTSGEVVPSDLWAWRKYGQKPIKGSPYPRGYYRCSSSKGCSARKQVERSRTDPNMLVITYTSEHNHPWPTQRNALAGSTRSHHAKNSSSNSSSSGASSASKNNSSHSGYHHHHHQKPLVKAEPNDQSAAAAAATTAATVPVKEEAAMVGTSSEALAKTTQKSMEDAAAAASATAAAVEHSDLMQQMFSQSYRPMIPEAAAGGHHDDFFADLAELESDPMSLIFSKEYMATNYKPAGDPAGKEMNAVDKGLDPAYMLDWSSTTVVTRAGGSSFMQGEGGL</sequence>
<proteinExistence type="inferred from homology"/>
<evidence type="ECO:0000256" key="4">
    <source>
        <dbReference type="ARBA" id="ARBA00023163"/>
    </source>
</evidence>
<dbReference type="Gramene" id="ONIVA02G31730.1">
    <property type="protein sequence ID" value="ONIVA02G31730.1"/>
    <property type="gene ID" value="ONIVA02G31730"/>
</dbReference>
<dbReference type="eggNOG" id="ENOG502QU8N">
    <property type="taxonomic scope" value="Eukaryota"/>
</dbReference>
<keyword evidence="11" id="KW-1185">Reference proteome</keyword>
<keyword evidence="3" id="KW-0238">DNA-binding</keyword>